<evidence type="ECO:0000313" key="3">
    <source>
        <dbReference type="EMBL" id="SHI68917.1"/>
    </source>
</evidence>
<gene>
    <name evidence="3" type="ORF">SAMN02745194_00838</name>
</gene>
<dbReference type="InterPro" id="IPR001789">
    <property type="entry name" value="Sig_transdc_resp-reg_receiver"/>
</dbReference>
<evidence type="ECO:0000259" key="2">
    <source>
        <dbReference type="PROSITE" id="PS50110"/>
    </source>
</evidence>
<dbReference type="GO" id="GO:0000160">
    <property type="term" value="P:phosphorelay signal transduction system"/>
    <property type="evidence" value="ECO:0007669"/>
    <property type="project" value="InterPro"/>
</dbReference>
<feature type="domain" description="Response regulatory" evidence="2">
    <location>
        <begin position="14"/>
        <end position="125"/>
    </location>
</feature>
<evidence type="ECO:0000256" key="1">
    <source>
        <dbReference type="PROSITE-ProRule" id="PRU00169"/>
    </source>
</evidence>
<dbReference type="RefSeq" id="WP_217659566.1">
    <property type="nucleotide sequence ID" value="NZ_FQZF01000004.1"/>
</dbReference>
<keyword evidence="1" id="KW-0597">Phosphoprotein</keyword>
<reference evidence="3 4" key="1">
    <citation type="submission" date="2016-11" db="EMBL/GenBank/DDBJ databases">
        <authorList>
            <person name="Jaros S."/>
            <person name="Januszkiewicz K."/>
            <person name="Wedrychowicz H."/>
        </authorList>
    </citation>
    <scope>NUCLEOTIDE SEQUENCE [LARGE SCALE GENOMIC DNA]</scope>
    <source>
        <strain evidence="3 4">DSM 14916</strain>
    </source>
</reference>
<proteinExistence type="predicted"/>
<organism evidence="3 4">
    <name type="scientific">Muricoccus roseus</name>
    <dbReference type="NCBI Taxonomy" id="198092"/>
    <lineage>
        <taxon>Bacteria</taxon>
        <taxon>Pseudomonadati</taxon>
        <taxon>Pseudomonadota</taxon>
        <taxon>Alphaproteobacteria</taxon>
        <taxon>Acetobacterales</taxon>
        <taxon>Roseomonadaceae</taxon>
        <taxon>Muricoccus</taxon>
    </lineage>
</organism>
<dbReference type="PROSITE" id="PS50110">
    <property type="entry name" value="RESPONSE_REGULATORY"/>
    <property type="match status" value="1"/>
</dbReference>
<dbReference type="SMART" id="SM00448">
    <property type="entry name" value="REC"/>
    <property type="match status" value="1"/>
</dbReference>
<dbReference type="STRING" id="198092.SAMN02745194_00838"/>
<name>A0A1M6D6P4_9PROT</name>
<dbReference type="Gene3D" id="3.40.50.2300">
    <property type="match status" value="1"/>
</dbReference>
<feature type="modified residue" description="4-aspartylphosphate" evidence="1">
    <location>
        <position position="65"/>
    </location>
</feature>
<dbReference type="AlphaFoldDB" id="A0A1M6D6P4"/>
<protein>
    <submittedName>
        <fullName evidence="3">CheY chemotaxis protein or a CheY-like REC (Receiver) domain</fullName>
    </submittedName>
</protein>
<accession>A0A1M6D6P4</accession>
<keyword evidence="4" id="KW-1185">Reference proteome</keyword>
<dbReference type="SUPFAM" id="SSF52172">
    <property type="entry name" value="CheY-like"/>
    <property type="match status" value="1"/>
</dbReference>
<sequence length="128" mass="13636">MTVSKTEVELIGRRVLVVEDEFFIADDLAEALRGAGAEVIGPVPTRERALDMVAGTGMIDFAVLDINLGGEAGYAVAEALSERGVPFVIATGYARGALPPRFRDVPHWEKPLDADVLVSVLSSLVART</sequence>
<dbReference type="Proteomes" id="UP000184387">
    <property type="component" value="Unassembled WGS sequence"/>
</dbReference>
<evidence type="ECO:0000313" key="4">
    <source>
        <dbReference type="Proteomes" id="UP000184387"/>
    </source>
</evidence>
<dbReference type="EMBL" id="FQZF01000004">
    <property type="protein sequence ID" value="SHI68917.1"/>
    <property type="molecule type" value="Genomic_DNA"/>
</dbReference>
<dbReference type="InterPro" id="IPR011006">
    <property type="entry name" value="CheY-like_superfamily"/>
</dbReference>
<dbReference type="Pfam" id="PF00072">
    <property type="entry name" value="Response_reg"/>
    <property type="match status" value="1"/>
</dbReference>